<dbReference type="AlphaFoldDB" id="W9YTU8"/>
<keyword evidence="9" id="KW-1185">Reference proteome</keyword>
<comment type="similarity">
    <text evidence="5">Belongs to the APC3/CDC27 family.</text>
</comment>
<evidence type="ECO:0000256" key="4">
    <source>
        <dbReference type="ARBA" id="ARBA00023242"/>
    </source>
</evidence>
<dbReference type="STRING" id="1182542.W9YTU8"/>
<proteinExistence type="inferred from homology"/>
<dbReference type="SUPFAM" id="SSF48452">
    <property type="entry name" value="TPR-like"/>
    <property type="match status" value="3"/>
</dbReference>
<keyword evidence="3 6" id="KW-0802">TPR repeat</keyword>
<keyword evidence="4" id="KW-0539">Nucleus</keyword>
<organism evidence="8 9">
    <name type="scientific">Capronia epimyces CBS 606.96</name>
    <dbReference type="NCBI Taxonomy" id="1182542"/>
    <lineage>
        <taxon>Eukaryota</taxon>
        <taxon>Fungi</taxon>
        <taxon>Dikarya</taxon>
        <taxon>Ascomycota</taxon>
        <taxon>Pezizomycotina</taxon>
        <taxon>Eurotiomycetes</taxon>
        <taxon>Chaetothyriomycetidae</taxon>
        <taxon>Chaetothyriales</taxon>
        <taxon>Herpotrichiellaceae</taxon>
        <taxon>Capronia</taxon>
    </lineage>
</organism>
<dbReference type="OrthoDB" id="329563at2759"/>
<dbReference type="InterPro" id="IPR019734">
    <property type="entry name" value="TPR_rpt"/>
</dbReference>
<evidence type="ECO:0000313" key="8">
    <source>
        <dbReference type="EMBL" id="EXJ93100.1"/>
    </source>
</evidence>
<dbReference type="PANTHER" id="PTHR12558:SF13">
    <property type="entry name" value="CELL DIVISION CYCLE PROTEIN 27 HOMOLOG"/>
    <property type="match status" value="1"/>
</dbReference>
<protein>
    <submittedName>
        <fullName evidence="8">Anaphase-promoting complex subunit 3</fullName>
    </submittedName>
</protein>
<sequence>MAPSVIHVAGQLRQLVYYHLDNNLLKNALFLASRLVAYEPRSAEAAYLLAYCQYQSGFVKAAWDTSRPAGVRGSHLGCSYIFAQASLELGRYVDGLTALEKSKHLWQNRNTWAQHNETRRQHLPDAAAVSCLKGKLWKAHKNIDQAVECWAAALKLNPFMWDAFTGLCDAGAKVSVPNVYKMSAEMIAMTHLSQQQTAKIEIPSTVAADKATTSATGQQSHTSNHASVAPADPFVSTHKPHGHSQIGNSVLWEKLNGSKMSINTMDTVLDEEGLNAPSTEAEVETGILQGGVVNQHHEPPPAPMRKAKGAAEVAADPPPRWKTGSTRLKAKAKVASDDTAVLQDPPASTAPFKRTVSGQPAPTSHATSGTAEGTRRSNRLLNTTRPPSASSTAGSKISSLANTLGLREGRDIKKARAPAVRARTATASTVGRVVSGNRTRTGSADAMDVDAKESRAAANAPPVPSLPNSKVRAESAVNRELEGIQTLLDLFGRIASAQLCLSNYDCQTAIQIFNSLPSAQRETPYILSQIGKAYHEQAQYAEAEKFFIRVRQLAPTRLEDMEVYSTVLWHLKSEIELAYLAHELVSVDRLSPQAWCAIGNSFSLQREHEQALKCFKRSTQLDSQFAYGYTLQGHEYIANEEFEKALEAYRAAIAADGRHYNAWYGLGKVYEKMGKWAIAEQHYRTAAKINPTNAVLICCIGLVLERLKHPEKALQMYTRACTLAPSSALSRFKKARCLMSLGRPREALAELLILRDVVPDEANVWFLMGRLYKTLREKGNAVRAFTMALNLDPKAAQFIKDAMESLDDEDEDPYDEDEDMD</sequence>
<evidence type="ECO:0000256" key="2">
    <source>
        <dbReference type="ARBA" id="ARBA00022737"/>
    </source>
</evidence>
<feature type="region of interest" description="Disordered" evidence="7">
    <location>
        <begin position="332"/>
        <end position="402"/>
    </location>
</feature>
<feature type="repeat" description="TPR" evidence="6">
    <location>
        <begin position="762"/>
        <end position="795"/>
    </location>
</feature>
<dbReference type="HOGENOM" id="CLU_008850_0_1_1"/>
<dbReference type="GO" id="GO:0005680">
    <property type="term" value="C:anaphase-promoting complex"/>
    <property type="evidence" value="ECO:0007669"/>
    <property type="project" value="UniProtKB-ARBA"/>
</dbReference>
<dbReference type="Pfam" id="PF13181">
    <property type="entry name" value="TPR_8"/>
    <property type="match status" value="1"/>
</dbReference>
<feature type="repeat" description="TPR" evidence="6">
    <location>
        <begin position="660"/>
        <end position="693"/>
    </location>
</feature>
<feature type="repeat" description="TPR" evidence="6">
    <location>
        <begin position="524"/>
        <end position="557"/>
    </location>
</feature>
<dbReference type="PROSITE" id="PS50005">
    <property type="entry name" value="TPR"/>
    <property type="match status" value="5"/>
</dbReference>
<name>W9YTU8_9EURO</name>
<dbReference type="GO" id="GO:0016567">
    <property type="term" value="P:protein ubiquitination"/>
    <property type="evidence" value="ECO:0007669"/>
    <property type="project" value="TreeGrafter"/>
</dbReference>
<dbReference type="GO" id="GO:0031145">
    <property type="term" value="P:anaphase-promoting complex-dependent catabolic process"/>
    <property type="evidence" value="ECO:0007669"/>
    <property type="project" value="TreeGrafter"/>
</dbReference>
<dbReference type="GO" id="GO:0007091">
    <property type="term" value="P:metaphase/anaphase transition of mitotic cell cycle"/>
    <property type="evidence" value="ECO:0007669"/>
    <property type="project" value="TreeGrafter"/>
</dbReference>
<comment type="caution">
    <text evidence="8">The sequence shown here is derived from an EMBL/GenBank/DDBJ whole genome shotgun (WGS) entry which is preliminary data.</text>
</comment>
<comment type="subcellular location">
    <subcellularLocation>
        <location evidence="1">Nucleus</location>
    </subcellularLocation>
</comment>
<keyword evidence="2" id="KW-0677">Repeat</keyword>
<dbReference type="RefSeq" id="XP_007729990.1">
    <property type="nucleotide sequence ID" value="XM_007731800.1"/>
</dbReference>
<dbReference type="SMART" id="SM00028">
    <property type="entry name" value="TPR"/>
    <property type="match status" value="8"/>
</dbReference>
<evidence type="ECO:0000256" key="1">
    <source>
        <dbReference type="ARBA" id="ARBA00004123"/>
    </source>
</evidence>
<accession>W9YTU8</accession>
<dbReference type="Pfam" id="PF12895">
    <property type="entry name" value="ANAPC3"/>
    <property type="match status" value="1"/>
</dbReference>
<feature type="compositionally biased region" description="Polar residues" evidence="7">
    <location>
        <begin position="211"/>
        <end position="226"/>
    </location>
</feature>
<evidence type="ECO:0000256" key="7">
    <source>
        <dbReference type="SAM" id="MobiDB-lite"/>
    </source>
</evidence>
<dbReference type="PANTHER" id="PTHR12558">
    <property type="entry name" value="CELL DIVISION CYCLE 16,23,27"/>
    <property type="match status" value="1"/>
</dbReference>
<feature type="compositionally biased region" description="Polar residues" evidence="7">
    <location>
        <begin position="356"/>
        <end position="371"/>
    </location>
</feature>
<dbReference type="GeneID" id="19165790"/>
<feature type="compositionally biased region" description="Low complexity" evidence="7">
    <location>
        <begin position="379"/>
        <end position="401"/>
    </location>
</feature>
<evidence type="ECO:0000256" key="6">
    <source>
        <dbReference type="PROSITE-ProRule" id="PRU00339"/>
    </source>
</evidence>
<dbReference type="Pfam" id="PF13432">
    <property type="entry name" value="TPR_16"/>
    <property type="match status" value="2"/>
</dbReference>
<dbReference type="GO" id="GO:0005737">
    <property type="term" value="C:cytoplasm"/>
    <property type="evidence" value="ECO:0007669"/>
    <property type="project" value="TreeGrafter"/>
</dbReference>
<feature type="repeat" description="TPR" evidence="6">
    <location>
        <begin position="626"/>
        <end position="659"/>
    </location>
</feature>
<gene>
    <name evidence="8" type="ORF">A1O3_01656</name>
</gene>
<dbReference type="GO" id="GO:0051301">
    <property type="term" value="P:cell division"/>
    <property type="evidence" value="ECO:0007669"/>
    <property type="project" value="TreeGrafter"/>
</dbReference>
<reference evidence="8 9" key="1">
    <citation type="submission" date="2013-03" db="EMBL/GenBank/DDBJ databases">
        <title>The Genome Sequence of Capronia epimyces CBS 606.96.</title>
        <authorList>
            <consortium name="The Broad Institute Genomics Platform"/>
            <person name="Cuomo C."/>
            <person name="de Hoog S."/>
            <person name="Gorbushina A."/>
            <person name="Walker B."/>
            <person name="Young S.K."/>
            <person name="Zeng Q."/>
            <person name="Gargeya S."/>
            <person name="Fitzgerald M."/>
            <person name="Haas B."/>
            <person name="Abouelleil A."/>
            <person name="Allen A.W."/>
            <person name="Alvarado L."/>
            <person name="Arachchi H.M."/>
            <person name="Berlin A.M."/>
            <person name="Chapman S.B."/>
            <person name="Gainer-Dewar J."/>
            <person name="Goldberg J."/>
            <person name="Griggs A."/>
            <person name="Gujja S."/>
            <person name="Hansen M."/>
            <person name="Howarth C."/>
            <person name="Imamovic A."/>
            <person name="Ireland A."/>
            <person name="Larimer J."/>
            <person name="McCowan C."/>
            <person name="Murphy C."/>
            <person name="Pearson M."/>
            <person name="Poon T.W."/>
            <person name="Priest M."/>
            <person name="Roberts A."/>
            <person name="Saif S."/>
            <person name="Shea T."/>
            <person name="Sisk P."/>
            <person name="Sykes S."/>
            <person name="Wortman J."/>
            <person name="Nusbaum C."/>
            <person name="Birren B."/>
        </authorList>
    </citation>
    <scope>NUCLEOTIDE SEQUENCE [LARGE SCALE GENOMIC DNA]</scope>
    <source>
        <strain evidence="8 9">CBS 606.96</strain>
    </source>
</reference>
<dbReference type="FunFam" id="1.25.40.10:FF:000018">
    <property type="entry name" value="Cell division cycle protein 27 homolog B"/>
    <property type="match status" value="1"/>
</dbReference>
<dbReference type="eggNOG" id="KOG1126">
    <property type="taxonomic scope" value="Eukaryota"/>
</dbReference>
<dbReference type="Proteomes" id="UP000019478">
    <property type="component" value="Unassembled WGS sequence"/>
</dbReference>
<evidence type="ECO:0000256" key="5">
    <source>
        <dbReference type="ARBA" id="ARBA00038210"/>
    </source>
</evidence>
<dbReference type="EMBL" id="AMGY01000001">
    <property type="protein sequence ID" value="EXJ93100.1"/>
    <property type="molecule type" value="Genomic_DNA"/>
</dbReference>
<feature type="region of interest" description="Disordered" evidence="7">
    <location>
        <begin position="210"/>
        <end position="245"/>
    </location>
</feature>
<dbReference type="Gene3D" id="1.25.40.10">
    <property type="entry name" value="Tetratricopeptide repeat domain"/>
    <property type="match status" value="4"/>
</dbReference>
<evidence type="ECO:0000313" key="9">
    <source>
        <dbReference type="Proteomes" id="UP000019478"/>
    </source>
</evidence>
<dbReference type="InterPro" id="IPR011990">
    <property type="entry name" value="TPR-like_helical_dom_sf"/>
</dbReference>
<evidence type="ECO:0000256" key="3">
    <source>
        <dbReference type="ARBA" id="ARBA00022803"/>
    </source>
</evidence>
<feature type="repeat" description="TPR" evidence="6">
    <location>
        <begin position="592"/>
        <end position="625"/>
    </location>
</feature>